<keyword evidence="3" id="KW-1185">Reference proteome</keyword>
<gene>
    <name evidence="2" type="ORF">EJB05_56799</name>
</gene>
<dbReference type="InterPro" id="IPR025659">
    <property type="entry name" value="Tubby-like_C"/>
</dbReference>
<dbReference type="Gene3D" id="2.40.160.200">
    <property type="entry name" value="LURP1-related"/>
    <property type="match status" value="1"/>
</dbReference>
<reference evidence="2 3" key="1">
    <citation type="journal article" date="2019" name="Sci. Rep.">
        <title>A high-quality genome of Eragrostis curvula grass provides insights into Poaceae evolution and supports new strategies to enhance forage quality.</title>
        <authorList>
            <person name="Carballo J."/>
            <person name="Santos B.A.C.M."/>
            <person name="Zappacosta D."/>
            <person name="Garbus I."/>
            <person name="Selva J.P."/>
            <person name="Gallo C.A."/>
            <person name="Diaz A."/>
            <person name="Albertini E."/>
            <person name="Caccamo M."/>
            <person name="Echenique V."/>
        </authorList>
    </citation>
    <scope>NUCLEOTIDE SEQUENCE [LARGE SCALE GENOMIC DNA]</scope>
    <source>
        <strain evidence="3">cv. Victoria</strain>
        <tissue evidence="2">Leaf</tissue>
    </source>
</reference>
<accession>A0A5J9SGR8</accession>
<proteinExistence type="inferred from homology"/>
<comment type="similarity">
    <text evidence="1">Belongs to the LOR family.</text>
</comment>
<dbReference type="InterPro" id="IPR007612">
    <property type="entry name" value="LOR"/>
</dbReference>
<dbReference type="AlphaFoldDB" id="A0A5J9SGR8"/>
<feature type="non-terminal residue" evidence="2">
    <location>
        <position position="1"/>
    </location>
</feature>
<dbReference type="EMBL" id="RWGY01000921">
    <property type="protein sequence ID" value="TVT97928.1"/>
    <property type="molecule type" value="Genomic_DNA"/>
</dbReference>
<dbReference type="OrthoDB" id="97518at2759"/>
<name>A0A5J9SGR8_9POAL</name>
<dbReference type="PANTHER" id="PTHR31087:SF58">
    <property type="entry name" value="OS07G0230700 PROTEIN"/>
    <property type="match status" value="1"/>
</dbReference>
<dbReference type="Gramene" id="TVT97928">
    <property type="protein sequence ID" value="TVT97928"/>
    <property type="gene ID" value="EJB05_56799"/>
</dbReference>
<dbReference type="InterPro" id="IPR038595">
    <property type="entry name" value="LOR_sf"/>
</dbReference>
<dbReference type="SUPFAM" id="SSF54518">
    <property type="entry name" value="Tubby C-terminal domain-like"/>
    <property type="match status" value="1"/>
</dbReference>
<protein>
    <submittedName>
        <fullName evidence="2">Uncharacterized protein</fullName>
    </submittedName>
</protein>
<organism evidence="2 3">
    <name type="scientific">Eragrostis curvula</name>
    <name type="common">weeping love grass</name>
    <dbReference type="NCBI Taxonomy" id="38414"/>
    <lineage>
        <taxon>Eukaryota</taxon>
        <taxon>Viridiplantae</taxon>
        <taxon>Streptophyta</taxon>
        <taxon>Embryophyta</taxon>
        <taxon>Tracheophyta</taxon>
        <taxon>Spermatophyta</taxon>
        <taxon>Magnoliopsida</taxon>
        <taxon>Liliopsida</taxon>
        <taxon>Poales</taxon>
        <taxon>Poaceae</taxon>
        <taxon>PACMAD clade</taxon>
        <taxon>Chloridoideae</taxon>
        <taxon>Eragrostideae</taxon>
        <taxon>Eragrostidinae</taxon>
        <taxon>Eragrostis</taxon>
    </lineage>
</organism>
<evidence type="ECO:0000313" key="3">
    <source>
        <dbReference type="Proteomes" id="UP000324897"/>
    </source>
</evidence>
<evidence type="ECO:0000256" key="1">
    <source>
        <dbReference type="ARBA" id="ARBA00005437"/>
    </source>
</evidence>
<evidence type="ECO:0000313" key="2">
    <source>
        <dbReference type="EMBL" id="TVT97928.1"/>
    </source>
</evidence>
<sequence>MQVKGAILSIRNRRVLHDAAGQPVITMQEVMQLKTDMDVFLAGNTTQQVCDFKMKGSYFERSCAFYLGNSDIMIARMDRKYTVSNVMLGKDTFCVTVFPQVSG</sequence>
<dbReference type="Pfam" id="PF04525">
    <property type="entry name" value="LOR"/>
    <property type="match status" value="1"/>
</dbReference>
<comment type="caution">
    <text evidence="2">The sequence shown here is derived from an EMBL/GenBank/DDBJ whole genome shotgun (WGS) entry which is preliminary data.</text>
</comment>
<dbReference type="PANTHER" id="PTHR31087">
    <property type="match status" value="1"/>
</dbReference>
<dbReference type="Proteomes" id="UP000324897">
    <property type="component" value="Unassembled WGS sequence"/>
</dbReference>